<dbReference type="EMBL" id="JAUHJS010000008">
    <property type="protein sequence ID" value="MDN4166744.1"/>
    <property type="molecule type" value="Genomic_DNA"/>
</dbReference>
<reference evidence="1" key="1">
    <citation type="submission" date="2023-06" db="EMBL/GenBank/DDBJ databases">
        <title>Cytophagales bacterium Strain LB-30, isolated from soil.</title>
        <authorList>
            <person name="Liu B."/>
        </authorList>
    </citation>
    <scope>NUCLEOTIDE SEQUENCE</scope>
    <source>
        <strain evidence="1">LB-30</strain>
    </source>
</reference>
<gene>
    <name evidence="1" type="ORF">QWY31_14630</name>
</gene>
<sequence length="174" mass="19347">MKKYFLLLTFAALFQSCNKKDELLTFRFDSSVDFTVPSAAGVNLPVSIPTPDVQSGAQQSFQNNNTRADLVKNVVLEEIELSITNPPGQDFGFLKEVHLFISASGLPEREIAYATNIPENAGTKLALETTDVALDEYVKQSTYDIRTEVVIREAFFQDVDITADMVFRVTADIL</sequence>
<comment type="caution">
    <text evidence="1">The sequence shown here is derived from an EMBL/GenBank/DDBJ whole genome shotgun (WGS) entry which is preliminary data.</text>
</comment>
<evidence type="ECO:0000313" key="1">
    <source>
        <dbReference type="EMBL" id="MDN4166744.1"/>
    </source>
</evidence>
<organism evidence="1 2">
    <name type="scientific">Shiella aurantiaca</name>
    <dbReference type="NCBI Taxonomy" id="3058365"/>
    <lineage>
        <taxon>Bacteria</taxon>
        <taxon>Pseudomonadati</taxon>
        <taxon>Bacteroidota</taxon>
        <taxon>Cytophagia</taxon>
        <taxon>Cytophagales</taxon>
        <taxon>Shiellaceae</taxon>
        <taxon>Shiella</taxon>
    </lineage>
</organism>
<evidence type="ECO:0000313" key="2">
    <source>
        <dbReference type="Proteomes" id="UP001168552"/>
    </source>
</evidence>
<keyword evidence="2" id="KW-1185">Reference proteome</keyword>
<dbReference type="Proteomes" id="UP001168552">
    <property type="component" value="Unassembled WGS sequence"/>
</dbReference>
<dbReference type="PROSITE" id="PS51257">
    <property type="entry name" value="PROKAR_LIPOPROTEIN"/>
    <property type="match status" value="1"/>
</dbReference>
<accession>A0ABT8F8P0</accession>
<proteinExistence type="predicted"/>
<protein>
    <submittedName>
        <fullName evidence="1">Uncharacterized protein</fullName>
    </submittedName>
</protein>
<name>A0ABT8F8P0_9BACT</name>
<dbReference type="RefSeq" id="WP_320005282.1">
    <property type="nucleotide sequence ID" value="NZ_JAUHJS010000008.1"/>
</dbReference>